<evidence type="ECO:0000313" key="1">
    <source>
        <dbReference type="EMBL" id="TDE05820.1"/>
    </source>
</evidence>
<dbReference type="Proteomes" id="UP000294644">
    <property type="component" value="Unassembled WGS sequence"/>
</dbReference>
<dbReference type="RefSeq" id="WP_132065491.1">
    <property type="nucleotide sequence ID" value="NZ_SMFN01000005.1"/>
</dbReference>
<comment type="caution">
    <text evidence="1">The sequence shown here is derived from an EMBL/GenBank/DDBJ whole genome shotgun (WGS) entry which is preliminary data.</text>
</comment>
<protein>
    <submittedName>
        <fullName evidence="1">Uncharacterized protein</fullName>
    </submittedName>
</protein>
<sequence length="68" mass="7802">MAVIFDETSDEERSFVEAVEGELVYLVRQKTGKWPLFQNEIHFNNCDGALEVAEDVLGKLFRREVGLI</sequence>
<organism evidence="1 2">
    <name type="scientific">Flavobacterium sandaracinum</name>
    <dbReference type="NCBI Taxonomy" id="2541733"/>
    <lineage>
        <taxon>Bacteria</taxon>
        <taxon>Pseudomonadati</taxon>
        <taxon>Bacteroidota</taxon>
        <taxon>Flavobacteriia</taxon>
        <taxon>Flavobacteriales</taxon>
        <taxon>Flavobacteriaceae</taxon>
        <taxon>Flavobacterium</taxon>
    </lineage>
</organism>
<reference evidence="1 2" key="1">
    <citation type="submission" date="2019-03" db="EMBL/GenBank/DDBJ databases">
        <title>Flavobacterium LB-D12 sp. nov., isolated from arctic soil.</title>
        <authorList>
            <person name="Chaudhary D.K."/>
        </authorList>
    </citation>
    <scope>NUCLEOTIDE SEQUENCE [LARGE SCALE GENOMIC DNA]</scope>
    <source>
        <strain evidence="1 2">LB-D12</strain>
    </source>
</reference>
<proteinExistence type="predicted"/>
<dbReference type="EMBL" id="SMFN01000005">
    <property type="protein sequence ID" value="TDE05820.1"/>
    <property type="molecule type" value="Genomic_DNA"/>
</dbReference>
<dbReference type="OrthoDB" id="7067843at2"/>
<dbReference type="AlphaFoldDB" id="A0A4R5D1X1"/>
<evidence type="ECO:0000313" key="2">
    <source>
        <dbReference type="Proteomes" id="UP000294644"/>
    </source>
</evidence>
<accession>A0A4R5D1X1</accession>
<gene>
    <name evidence="1" type="ORF">E0F91_06405</name>
</gene>
<name>A0A4R5D1X1_9FLAO</name>
<keyword evidence="2" id="KW-1185">Reference proteome</keyword>